<organism evidence="1 2">
    <name type="scientific">Amycolatopsis pigmentata</name>
    <dbReference type="NCBI Taxonomy" id="450801"/>
    <lineage>
        <taxon>Bacteria</taxon>
        <taxon>Bacillati</taxon>
        <taxon>Actinomycetota</taxon>
        <taxon>Actinomycetes</taxon>
        <taxon>Pseudonocardiales</taxon>
        <taxon>Pseudonocardiaceae</taxon>
        <taxon>Amycolatopsis</taxon>
    </lineage>
</organism>
<dbReference type="RefSeq" id="WP_378265863.1">
    <property type="nucleotide sequence ID" value="NZ_JBHUKR010000007.1"/>
</dbReference>
<protein>
    <submittedName>
        <fullName evidence="1">Uncharacterized protein</fullName>
    </submittedName>
</protein>
<dbReference type="Proteomes" id="UP001597417">
    <property type="component" value="Unassembled WGS sequence"/>
</dbReference>
<evidence type="ECO:0000313" key="1">
    <source>
        <dbReference type="EMBL" id="MFD2417881.1"/>
    </source>
</evidence>
<accession>A0ABW5FV93</accession>
<proteinExistence type="predicted"/>
<comment type="caution">
    <text evidence="1">The sequence shown here is derived from an EMBL/GenBank/DDBJ whole genome shotgun (WGS) entry which is preliminary data.</text>
</comment>
<reference evidence="2" key="1">
    <citation type="journal article" date="2019" name="Int. J. Syst. Evol. Microbiol.">
        <title>The Global Catalogue of Microorganisms (GCM) 10K type strain sequencing project: providing services to taxonomists for standard genome sequencing and annotation.</title>
        <authorList>
            <consortium name="The Broad Institute Genomics Platform"/>
            <consortium name="The Broad Institute Genome Sequencing Center for Infectious Disease"/>
            <person name="Wu L."/>
            <person name="Ma J."/>
        </authorList>
    </citation>
    <scope>NUCLEOTIDE SEQUENCE [LARGE SCALE GENOMIC DNA]</scope>
    <source>
        <strain evidence="2">CGMCC 4.7645</strain>
    </source>
</reference>
<keyword evidence="2" id="KW-1185">Reference proteome</keyword>
<evidence type="ECO:0000313" key="2">
    <source>
        <dbReference type="Proteomes" id="UP001597417"/>
    </source>
</evidence>
<name>A0ABW5FV93_9PSEU</name>
<gene>
    <name evidence="1" type="ORF">ACFSXZ_16270</name>
</gene>
<sequence>MSSPRVASPAVVTKRLQDLVARGYRFVHRTDAEGRVLSVLGIRPHHTVVDVVCLNAEDDVVATRVPGGEVDVLEPAKVLWRRDGDARTVLEDLLALPDSAEAPEGRPVAGCWIRTESGRATWVAAQN</sequence>
<dbReference type="EMBL" id="JBHUKR010000007">
    <property type="protein sequence ID" value="MFD2417881.1"/>
    <property type="molecule type" value="Genomic_DNA"/>
</dbReference>